<dbReference type="Pfam" id="PF13424">
    <property type="entry name" value="TPR_12"/>
    <property type="match status" value="1"/>
</dbReference>
<dbReference type="InterPro" id="IPR019734">
    <property type="entry name" value="TPR_rpt"/>
</dbReference>
<dbReference type="PANTHER" id="PTHR43065:SF42">
    <property type="entry name" value="TWO-COMPONENT SENSOR PPRA"/>
    <property type="match status" value="1"/>
</dbReference>
<dbReference type="InterPro" id="IPR011990">
    <property type="entry name" value="TPR-like_helical_dom_sf"/>
</dbReference>
<feature type="transmembrane region" description="Helical" evidence="6">
    <location>
        <begin position="386"/>
        <end position="408"/>
    </location>
</feature>
<dbReference type="SUPFAM" id="SSF48452">
    <property type="entry name" value="TPR-like"/>
    <property type="match status" value="2"/>
</dbReference>
<evidence type="ECO:0000259" key="8">
    <source>
        <dbReference type="PROSITE" id="PS50109"/>
    </source>
</evidence>
<evidence type="ECO:0000313" key="10">
    <source>
        <dbReference type="Proteomes" id="UP001157186"/>
    </source>
</evidence>
<dbReference type="SMART" id="SM00028">
    <property type="entry name" value="TPR"/>
    <property type="match status" value="5"/>
</dbReference>
<dbReference type="InterPro" id="IPR004358">
    <property type="entry name" value="Sig_transdc_His_kin-like_C"/>
</dbReference>
<dbReference type="EC" id="2.7.13.3" evidence="2"/>
<keyword evidence="3" id="KW-0597">Phosphoprotein</keyword>
<dbReference type="SUPFAM" id="SSF55874">
    <property type="entry name" value="ATPase domain of HSP90 chaperone/DNA topoisomerase II/histidine kinase"/>
    <property type="match status" value="1"/>
</dbReference>
<keyword evidence="10" id="KW-1185">Reference proteome</keyword>
<evidence type="ECO:0000256" key="5">
    <source>
        <dbReference type="SAM" id="Coils"/>
    </source>
</evidence>
<dbReference type="InterPro" id="IPR036097">
    <property type="entry name" value="HisK_dim/P_sf"/>
</dbReference>
<dbReference type="SMART" id="SM00387">
    <property type="entry name" value="HATPase_c"/>
    <property type="match status" value="1"/>
</dbReference>
<dbReference type="Proteomes" id="UP001157186">
    <property type="component" value="Unassembled WGS sequence"/>
</dbReference>
<dbReference type="Gene3D" id="1.10.287.130">
    <property type="match status" value="1"/>
</dbReference>
<feature type="domain" description="Histidine kinase" evidence="8">
    <location>
        <begin position="443"/>
        <end position="671"/>
    </location>
</feature>
<dbReference type="Pfam" id="PF13181">
    <property type="entry name" value="TPR_8"/>
    <property type="match status" value="1"/>
</dbReference>
<feature type="repeat" description="TPR" evidence="4">
    <location>
        <begin position="227"/>
        <end position="260"/>
    </location>
</feature>
<feature type="coiled-coil region" evidence="5">
    <location>
        <begin position="113"/>
        <end position="140"/>
    </location>
</feature>
<dbReference type="CDD" id="cd00075">
    <property type="entry name" value="HATPase"/>
    <property type="match status" value="1"/>
</dbReference>
<dbReference type="PANTHER" id="PTHR43065">
    <property type="entry name" value="SENSOR HISTIDINE KINASE"/>
    <property type="match status" value="1"/>
</dbReference>
<feature type="coiled-coil region" evidence="5">
    <location>
        <begin position="358"/>
        <end position="434"/>
    </location>
</feature>
<keyword evidence="4" id="KW-0802">TPR repeat</keyword>
<evidence type="ECO:0000256" key="1">
    <source>
        <dbReference type="ARBA" id="ARBA00000085"/>
    </source>
</evidence>
<evidence type="ECO:0000256" key="3">
    <source>
        <dbReference type="ARBA" id="ARBA00022553"/>
    </source>
</evidence>
<keyword evidence="7" id="KW-0732">Signal</keyword>
<comment type="catalytic activity">
    <reaction evidence="1">
        <text>ATP + protein L-histidine = ADP + protein N-phospho-L-histidine.</text>
        <dbReference type="EC" id="2.7.13.3"/>
    </reaction>
</comment>
<evidence type="ECO:0000256" key="2">
    <source>
        <dbReference type="ARBA" id="ARBA00012438"/>
    </source>
</evidence>
<keyword evidence="5" id="KW-0175">Coiled coil</keyword>
<dbReference type="SUPFAM" id="SSF47384">
    <property type="entry name" value="Homodimeric domain of signal transducing histidine kinase"/>
    <property type="match status" value="1"/>
</dbReference>
<protein>
    <recommendedName>
        <fullName evidence="2">histidine kinase</fullName>
        <ecNumber evidence="2">2.7.13.3</ecNumber>
    </recommendedName>
</protein>
<keyword evidence="6" id="KW-0812">Transmembrane</keyword>
<dbReference type="Gene3D" id="1.25.40.10">
    <property type="entry name" value="Tetratricopeptide repeat domain"/>
    <property type="match status" value="3"/>
</dbReference>
<accession>A0ABQ6GPL8</accession>
<keyword evidence="6" id="KW-1133">Transmembrane helix</keyword>
<dbReference type="CDD" id="cd00082">
    <property type="entry name" value="HisKA"/>
    <property type="match status" value="1"/>
</dbReference>
<feature type="chain" id="PRO_5047361270" description="histidine kinase" evidence="7">
    <location>
        <begin position="18"/>
        <end position="676"/>
    </location>
</feature>
<reference evidence="9 10" key="1">
    <citation type="submission" date="2023-03" db="EMBL/GenBank/DDBJ databases">
        <title>Draft genome sequence of Thalassotalea insulae KCTC 62186T.</title>
        <authorList>
            <person name="Sawabe T."/>
        </authorList>
    </citation>
    <scope>NUCLEOTIDE SEQUENCE [LARGE SCALE GENOMIC DNA]</scope>
    <source>
        <strain evidence="9 10">KCTC 62186</strain>
    </source>
</reference>
<dbReference type="PROSITE" id="PS50005">
    <property type="entry name" value="TPR"/>
    <property type="match status" value="1"/>
</dbReference>
<evidence type="ECO:0000313" key="9">
    <source>
        <dbReference type="EMBL" id="GLX77109.1"/>
    </source>
</evidence>
<feature type="signal peptide" evidence="7">
    <location>
        <begin position="1"/>
        <end position="17"/>
    </location>
</feature>
<evidence type="ECO:0000256" key="6">
    <source>
        <dbReference type="SAM" id="Phobius"/>
    </source>
</evidence>
<dbReference type="InterPro" id="IPR005467">
    <property type="entry name" value="His_kinase_dom"/>
</dbReference>
<evidence type="ECO:0000256" key="7">
    <source>
        <dbReference type="SAM" id="SignalP"/>
    </source>
</evidence>
<dbReference type="EMBL" id="BSST01000001">
    <property type="protein sequence ID" value="GLX77109.1"/>
    <property type="molecule type" value="Genomic_DNA"/>
</dbReference>
<dbReference type="PRINTS" id="PR00344">
    <property type="entry name" value="BCTRLSENSOR"/>
</dbReference>
<name>A0ABQ6GPL8_9GAMM</name>
<sequence length="676" mass="77782">MRSCVLLLLFCILHGSAQELVKLTDAQYEQVRSELLSRYSKVPIDAANRVDELLVEYQGRLTLRQSLRLHYTKAYFLIASEQYQLAYNELILCKTLADRLNDPSLTYYYFGYLASIQSTLENYELAVEAYLNALEFAEKAQDQAMIARTHNNIGHLLIKMKDYDKAKRYIDYFYQYGVKVDNQSYMATGLNNLGEIALAQEALKQAEEYFLQSLAIREKQNYTFNSSWSHYNLGQLYYKEKDYQKARFHLTKAIDIRKTSERHFIALMPKIALAKVHLAQQEHEKAFTLLNSVIETAERFNAYRLLAECYSLLRQYYEVQQQYQLAIAMTDKYIANQQKVVERKTSASLMHFLAELDLNAKEKENIALKKQSELATQQAKAKEQQLMLIVIAGTVIFVLVLWFLRYLAVKNRALKKVIKELNKTQQELIEADKMSALTTLVSGMAHQLNTPLGVIVTANSVMREKILNIEQQLDEKRLNLATFKQFMAEVTGVLSLSEANSDKAANLIQRFKMISAELEGAKLKEFELKLFISEKVKLIAQQYHQQLIVNITGTEVVVHNYPEVLFKVLEQLIQNTAEHTKLDTTPIYSTIDIRPQDHNVAITYQDNGEGIEEQIRERIFEPFFTTKGMQQSLGLGLNIAYNSVLHLMQGKLSCQASEQGAKFVIEIPKAIERYAS</sequence>
<gene>
    <name evidence="9" type="ORF">tinsulaeT_04490</name>
</gene>
<dbReference type="Gene3D" id="3.30.565.10">
    <property type="entry name" value="Histidine kinase-like ATPase, C-terminal domain"/>
    <property type="match status" value="1"/>
</dbReference>
<organism evidence="9 10">
    <name type="scientific">Thalassotalea insulae</name>
    <dbReference type="NCBI Taxonomy" id="2056778"/>
    <lineage>
        <taxon>Bacteria</taxon>
        <taxon>Pseudomonadati</taxon>
        <taxon>Pseudomonadota</taxon>
        <taxon>Gammaproteobacteria</taxon>
        <taxon>Alteromonadales</taxon>
        <taxon>Colwelliaceae</taxon>
        <taxon>Thalassotalea</taxon>
    </lineage>
</organism>
<proteinExistence type="predicted"/>
<dbReference type="InterPro" id="IPR003594">
    <property type="entry name" value="HATPase_dom"/>
</dbReference>
<dbReference type="InterPro" id="IPR036890">
    <property type="entry name" value="HATPase_C_sf"/>
</dbReference>
<keyword evidence="6" id="KW-0472">Membrane</keyword>
<dbReference type="InterPro" id="IPR003661">
    <property type="entry name" value="HisK_dim/P_dom"/>
</dbReference>
<evidence type="ECO:0000256" key="4">
    <source>
        <dbReference type="PROSITE-ProRule" id="PRU00339"/>
    </source>
</evidence>
<dbReference type="SMART" id="SM00388">
    <property type="entry name" value="HisKA"/>
    <property type="match status" value="1"/>
</dbReference>
<dbReference type="Pfam" id="PF02518">
    <property type="entry name" value="HATPase_c"/>
    <property type="match status" value="1"/>
</dbReference>
<comment type="caution">
    <text evidence="9">The sequence shown here is derived from an EMBL/GenBank/DDBJ whole genome shotgun (WGS) entry which is preliminary data.</text>
</comment>
<dbReference type="PROSITE" id="PS50109">
    <property type="entry name" value="HIS_KIN"/>
    <property type="match status" value="1"/>
</dbReference>